<feature type="domain" description="RecX third three-helical" evidence="7">
    <location>
        <begin position="88"/>
        <end position="133"/>
    </location>
</feature>
<dbReference type="Pfam" id="PF02631">
    <property type="entry name" value="RecX_HTH2"/>
    <property type="match status" value="1"/>
</dbReference>
<dbReference type="HAMAP" id="MF_01114">
    <property type="entry name" value="RecX"/>
    <property type="match status" value="1"/>
</dbReference>
<dbReference type="PANTHER" id="PTHR33602:SF1">
    <property type="entry name" value="REGULATORY PROTEIN RECX FAMILY PROTEIN"/>
    <property type="match status" value="1"/>
</dbReference>
<dbReference type="InterPro" id="IPR036388">
    <property type="entry name" value="WH-like_DNA-bd_sf"/>
</dbReference>
<evidence type="ECO:0000256" key="2">
    <source>
        <dbReference type="ARBA" id="ARBA00009695"/>
    </source>
</evidence>
<dbReference type="Pfam" id="PF21982">
    <property type="entry name" value="RecX_HTH1"/>
    <property type="match status" value="1"/>
</dbReference>
<dbReference type="InterPro" id="IPR053924">
    <property type="entry name" value="RecX_HTH_2nd"/>
</dbReference>
<evidence type="ECO:0000259" key="7">
    <source>
        <dbReference type="Pfam" id="PF21981"/>
    </source>
</evidence>
<gene>
    <name evidence="5" type="primary">recX</name>
    <name evidence="9" type="ORF">ACFOE0_20765</name>
</gene>
<protein>
    <recommendedName>
        <fullName evidence="3 5">Regulatory protein RecX</fullName>
    </recommendedName>
</protein>
<evidence type="ECO:0000256" key="3">
    <source>
        <dbReference type="ARBA" id="ARBA00018111"/>
    </source>
</evidence>
<dbReference type="EMBL" id="JBHRTD010000018">
    <property type="protein sequence ID" value="MFC3140598.1"/>
    <property type="molecule type" value="Genomic_DNA"/>
</dbReference>
<sequence>MAILARRDHSRAELKSKLLGKGFDSPDADIAMDYCESMGYLDDERFAGLLMRSHIAKGHGPARIKQAFIQKGVPREIMSSVIDGSDCDWYELAKEKASRKYGEPEKLEHKEKARRIRYLIGQGFSYDQVAYALDYDPYVDD</sequence>
<evidence type="ECO:0000259" key="6">
    <source>
        <dbReference type="Pfam" id="PF02631"/>
    </source>
</evidence>
<dbReference type="Pfam" id="PF21981">
    <property type="entry name" value="RecX_HTH3"/>
    <property type="match status" value="1"/>
</dbReference>
<dbReference type="InterPro" id="IPR003783">
    <property type="entry name" value="Regulatory_RecX"/>
</dbReference>
<keyword evidence="4 5" id="KW-0963">Cytoplasm</keyword>
<evidence type="ECO:0000256" key="1">
    <source>
        <dbReference type="ARBA" id="ARBA00004496"/>
    </source>
</evidence>
<organism evidence="9 10">
    <name type="scientific">Shewanella submarina</name>
    <dbReference type="NCBI Taxonomy" id="2016376"/>
    <lineage>
        <taxon>Bacteria</taxon>
        <taxon>Pseudomonadati</taxon>
        <taxon>Pseudomonadota</taxon>
        <taxon>Gammaproteobacteria</taxon>
        <taxon>Alteromonadales</taxon>
        <taxon>Shewanellaceae</taxon>
        <taxon>Shewanella</taxon>
    </lineage>
</organism>
<comment type="caution">
    <text evidence="9">The sequence shown here is derived from an EMBL/GenBank/DDBJ whole genome shotgun (WGS) entry which is preliminary data.</text>
</comment>
<evidence type="ECO:0000313" key="9">
    <source>
        <dbReference type="EMBL" id="MFC3140598.1"/>
    </source>
</evidence>
<dbReference type="RefSeq" id="WP_380712806.1">
    <property type="nucleotide sequence ID" value="NZ_JAKILF010000001.1"/>
</dbReference>
<feature type="domain" description="RecX first three-helical" evidence="8">
    <location>
        <begin position="3"/>
        <end position="35"/>
    </location>
</feature>
<evidence type="ECO:0000313" key="10">
    <source>
        <dbReference type="Proteomes" id="UP001595621"/>
    </source>
</evidence>
<keyword evidence="10" id="KW-1185">Reference proteome</keyword>
<comment type="subcellular location">
    <subcellularLocation>
        <location evidence="1 5">Cytoplasm</location>
    </subcellularLocation>
</comment>
<evidence type="ECO:0000259" key="8">
    <source>
        <dbReference type="Pfam" id="PF21982"/>
    </source>
</evidence>
<name>A0ABV7GGA7_9GAMM</name>
<comment type="similarity">
    <text evidence="2 5">Belongs to the RecX family.</text>
</comment>
<dbReference type="Gene3D" id="1.10.10.10">
    <property type="entry name" value="Winged helix-like DNA-binding domain superfamily/Winged helix DNA-binding domain"/>
    <property type="match status" value="3"/>
</dbReference>
<dbReference type="InterPro" id="IPR053926">
    <property type="entry name" value="RecX_HTH_1st"/>
</dbReference>
<comment type="function">
    <text evidence="5">Modulates RecA activity.</text>
</comment>
<accession>A0ABV7GGA7</accession>
<dbReference type="InterPro" id="IPR053925">
    <property type="entry name" value="RecX_HTH_3rd"/>
</dbReference>
<feature type="domain" description="RecX second three-helical" evidence="6">
    <location>
        <begin position="42"/>
        <end position="79"/>
    </location>
</feature>
<evidence type="ECO:0000256" key="4">
    <source>
        <dbReference type="ARBA" id="ARBA00022490"/>
    </source>
</evidence>
<dbReference type="Proteomes" id="UP001595621">
    <property type="component" value="Unassembled WGS sequence"/>
</dbReference>
<evidence type="ECO:0000256" key="5">
    <source>
        <dbReference type="HAMAP-Rule" id="MF_01114"/>
    </source>
</evidence>
<proteinExistence type="inferred from homology"/>
<reference evidence="10" key="1">
    <citation type="journal article" date="2019" name="Int. J. Syst. Evol. Microbiol.">
        <title>The Global Catalogue of Microorganisms (GCM) 10K type strain sequencing project: providing services to taxonomists for standard genome sequencing and annotation.</title>
        <authorList>
            <consortium name="The Broad Institute Genomics Platform"/>
            <consortium name="The Broad Institute Genome Sequencing Center for Infectious Disease"/>
            <person name="Wu L."/>
            <person name="Ma J."/>
        </authorList>
    </citation>
    <scope>NUCLEOTIDE SEQUENCE [LARGE SCALE GENOMIC DNA]</scope>
    <source>
        <strain evidence="10">KCTC 52277</strain>
    </source>
</reference>
<dbReference type="PANTHER" id="PTHR33602">
    <property type="entry name" value="REGULATORY PROTEIN RECX FAMILY PROTEIN"/>
    <property type="match status" value="1"/>
</dbReference>